<reference evidence="2 3" key="1">
    <citation type="submission" date="2018-01" db="EMBL/GenBank/DDBJ databases">
        <title>Whole genome sequencing of Histamine producing bacteria.</title>
        <authorList>
            <person name="Butler K."/>
        </authorList>
    </citation>
    <scope>NUCLEOTIDE SEQUENCE [LARGE SCALE GENOMIC DNA]</scope>
    <source>
        <strain evidence="2 3">JCM 12947</strain>
    </source>
</reference>
<proteinExistence type="predicted"/>
<keyword evidence="1" id="KW-0812">Transmembrane</keyword>
<keyword evidence="1" id="KW-1133">Transmembrane helix</keyword>
<dbReference type="AlphaFoldDB" id="A0A2T3J7S0"/>
<dbReference type="OrthoDB" id="6630869at2"/>
<dbReference type="EMBL" id="PYMJ01000042">
    <property type="protein sequence ID" value="PSU44800.1"/>
    <property type="molecule type" value="Genomic_DNA"/>
</dbReference>
<accession>A0A2T3J7S0</accession>
<dbReference type="Gene3D" id="3.10.450.230">
    <property type="entry name" value="VirB8 protein"/>
    <property type="match status" value="1"/>
</dbReference>
<name>A0A2T3J7S0_9GAMM</name>
<organism evidence="2 3">
    <name type="scientific">Photobacterium frigidiphilum</name>
    <dbReference type="NCBI Taxonomy" id="264736"/>
    <lineage>
        <taxon>Bacteria</taxon>
        <taxon>Pseudomonadati</taxon>
        <taxon>Pseudomonadota</taxon>
        <taxon>Gammaproteobacteria</taxon>
        <taxon>Vibrionales</taxon>
        <taxon>Vibrionaceae</taxon>
        <taxon>Photobacterium</taxon>
    </lineage>
</organism>
<gene>
    <name evidence="2" type="ORF">C9J12_25730</name>
</gene>
<feature type="transmembrane region" description="Helical" evidence="1">
    <location>
        <begin position="33"/>
        <end position="55"/>
    </location>
</feature>
<evidence type="ECO:0000313" key="2">
    <source>
        <dbReference type="EMBL" id="PSU44800.1"/>
    </source>
</evidence>
<dbReference type="Proteomes" id="UP000240987">
    <property type="component" value="Unassembled WGS sequence"/>
</dbReference>
<evidence type="ECO:0000313" key="3">
    <source>
        <dbReference type="Proteomes" id="UP000240987"/>
    </source>
</evidence>
<keyword evidence="3" id="KW-1185">Reference proteome</keyword>
<sequence>MTMPLRSADTLPEQLPAPLKPVEGLLKAERNRWFIMSLVLGGAVLLAIAFAWYAFGKANNNKEILYVKLQPNGQWDVINYTAQDSQLYFKTTIDSLLAKYINRRYAVTPSTIASDWGEANVFLDEKLSKDFLSPDGFNAIEKAAKISQLPRNFTTVKWRFNDHYDSVEGILNGQSSPVIRTNIYFTRTVTKDGKKRPAENLMLSIQWRLNSKTWLEAQDIEFITLNPLGLKIISQSLTKEPVLEK</sequence>
<protein>
    <submittedName>
        <fullName evidence="2">Conjugal transfer protein</fullName>
    </submittedName>
</protein>
<comment type="caution">
    <text evidence="2">The sequence shown here is derived from an EMBL/GenBank/DDBJ whole genome shotgun (WGS) entry which is preliminary data.</text>
</comment>
<dbReference type="RefSeq" id="WP_107245369.1">
    <property type="nucleotide sequence ID" value="NZ_PYMJ01000042.1"/>
</dbReference>
<evidence type="ECO:0000256" key="1">
    <source>
        <dbReference type="SAM" id="Phobius"/>
    </source>
</evidence>
<keyword evidence="1" id="KW-0472">Membrane</keyword>